<keyword evidence="3" id="KW-1185">Reference proteome</keyword>
<feature type="region of interest" description="Disordered" evidence="1">
    <location>
        <begin position="546"/>
        <end position="580"/>
    </location>
</feature>
<gene>
    <name evidence="2" type="ORF">CALCODRAFT_479130</name>
</gene>
<protein>
    <submittedName>
        <fullName evidence="2">Uncharacterized protein</fullName>
    </submittedName>
</protein>
<feature type="compositionally biased region" description="Basic residues" evidence="1">
    <location>
        <begin position="1078"/>
        <end position="1092"/>
    </location>
</feature>
<dbReference type="PANTHER" id="PTHR48125:SF12">
    <property type="entry name" value="AT HOOK TRANSCRIPTION FACTOR FAMILY-RELATED"/>
    <property type="match status" value="1"/>
</dbReference>
<feature type="compositionally biased region" description="Acidic residues" evidence="1">
    <location>
        <begin position="718"/>
        <end position="728"/>
    </location>
</feature>
<proteinExistence type="predicted"/>
<feature type="compositionally biased region" description="Pro residues" evidence="1">
    <location>
        <begin position="362"/>
        <end position="394"/>
    </location>
</feature>
<feature type="compositionally biased region" description="Polar residues" evidence="1">
    <location>
        <begin position="333"/>
        <end position="357"/>
    </location>
</feature>
<dbReference type="Proteomes" id="UP000076842">
    <property type="component" value="Unassembled WGS sequence"/>
</dbReference>
<feature type="region of interest" description="Disordered" evidence="1">
    <location>
        <begin position="61"/>
        <end position="80"/>
    </location>
</feature>
<dbReference type="InParanoid" id="A0A165K1H9"/>
<feature type="compositionally biased region" description="Low complexity" evidence="1">
    <location>
        <begin position="666"/>
        <end position="682"/>
    </location>
</feature>
<evidence type="ECO:0000313" key="3">
    <source>
        <dbReference type="Proteomes" id="UP000076842"/>
    </source>
</evidence>
<feature type="region of interest" description="Disordered" evidence="1">
    <location>
        <begin position="1061"/>
        <end position="1296"/>
    </location>
</feature>
<dbReference type="PANTHER" id="PTHR48125">
    <property type="entry name" value="LP07818P1"/>
    <property type="match status" value="1"/>
</dbReference>
<feature type="region of interest" description="Disordered" evidence="1">
    <location>
        <begin position="252"/>
        <end position="408"/>
    </location>
</feature>
<accession>A0A165K1H9</accession>
<evidence type="ECO:0000313" key="2">
    <source>
        <dbReference type="EMBL" id="KZT62544.1"/>
    </source>
</evidence>
<feature type="compositionally biased region" description="Basic and acidic residues" evidence="1">
    <location>
        <begin position="684"/>
        <end position="705"/>
    </location>
</feature>
<feature type="compositionally biased region" description="Basic residues" evidence="1">
    <location>
        <begin position="1165"/>
        <end position="1180"/>
    </location>
</feature>
<evidence type="ECO:0000256" key="1">
    <source>
        <dbReference type="SAM" id="MobiDB-lite"/>
    </source>
</evidence>
<sequence length="1296" mass="141716">MAPVRTPHASISAELNRNSVYPSARPTLASPPSPPLSPQVATATSARTTIQAGLHTIDHTTSRLEPLPWSAPADDESDVPLEDDAVENAPKDAASVREQRVARIAALKKSIEHMVRNPVPVDQWAVRYFFRGKFRDTVNVCRHLRASKVFKSTVERPGEAYHKCQWSDTPFDCKFWDTLAFTEQHRLLGQGMQLRSMADYPAGYGPTVPLPEGICCKKPIRLNPLKQLRIELANEESRLKYEDLNDAIRTSREEGAAARAAALPQERKRTDLPAQRSASPGKRPRPEDLDEEAQASSSHQRRTLHIDAHAPRTPQESEQPPRSTFHMVDHTVSDTFTSPASHPPSNSQPSGRTNAPLAQSVVPPPQPINPPPQPINPPPQPIPPPPQTINPPPQTMIDRPLTPTTPQSPEEKLAHIYALTQRLQYLLESGISFGPQPPSPAPVPVNRASVTHAPTPSRFVPETPGAWSGASMQSVLSDLFPPSTSTDLFDLGQLALNVGISPCSQLSPHEGLPGMQTSDSSISSISTDMQYLNDAIAKMGEPYIFQPAATPGPRATSSGDSFLPPRTPENTASNPEGPYASRIPAWTGAYEEWRLASHWDAPPSFVDLSLSGGDVPPIAPLPSGFTDSSERQAAAPPTTSPPPHSSVPVYPLHSRNGRGGDPPPSEDGSPASSSSPDAAASDAESEHTSDSSDKEPAEHDVRPSQDAEFWGAKLPDGTQEDEEDEEADAKEFQARARALASAYYQHRYPHAGGSLPADGRTAIKFARQMVRGLIEFICEQYNLQQQRVWKEVGAFVGWARGLNAWNMFQRKWRDDLPPGTPFDHEACHAAYIEEASNDPVEFHSRLSAWHEAHTAPDGRDLLPSERAKLMDQLLKASTYMFSMYDRTCHIGARLEVGSLHPLEGETMYHVYETKSMQGYTNFAYKRTHAGCKIAWVAFAAKRAHALVNNPPPPTVDRRVPQNMRSARAEIQSAGRALARPLPHQLSRELQNSVEGEITPIWRAFTSVVPSQALYVKAWTDAAVQNPQRENPPLIVTVSGRRWTWQDEQGRLAGNIAEEPMPQSMVPEAPQSTAVQKTVQHRTGKPKRKLRDAHKRDAPKTAPSPPGPLRQAVRTDVVPSDLRSLTTESPAREVSHSPPRIALKRKALDTDAAPLQGDKSTDPPPGRRRRLDGRGGRSHTRSSREDPEAEPPSQAVGAPVQRDPVAASQPSARPTGAHPVTLPSFRELDSMVATHGSPPPSWNQSAIGEAAMSPRRYDVPVYDPGPPLPDAGLTLKSQQRPRRPGPTYATVSTHAGR</sequence>
<feature type="region of interest" description="Disordered" evidence="1">
    <location>
        <begin position="617"/>
        <end position="730"/>
    </location>
</feature>
<feature type="region of interest" description="Disordered" evidence="1">
    <location>
        <begin position="1"/>
        <end position="44"/>
    </location>
</feature>
<organism evidence="2 3">
    <name type="scientific">Calocera cornea HHB12733</name>
    <dbReference type="NCBI Taxonomy" id="1353952"/>
    <lineage>
        <taxon>Eukaryota</taxon>
        <taxon>Fungi</taxon>
        <taxon>Dikarya</taxon>
        <taxon>Basidiomycota</taxon>
        <taxon>Agaricomycotina</taxon>
        <taxon>Dacrymycetes</taxon>
        <taxon>Dacrymycetales</taxon>
        <taxon>Dacrymycetaceae</taxon>
        <taxon>Calocera</taxon>
    </lineage>
</organism>
<reference evidence="2 3" key="1">
    <citation type="journal article" date="2016" name="Mol. Biol. Evol.">
        <title>Comparative Genomics of Early-Diverging Mushroom-Forming Fungi Provides Insights into the Origins of Lignocellulose Decay Capabilities.</title>
        <authorList>
            <person name="Nagy L.G."/>
            <person name="Riley R."/>
            <person name="Tritt A."/>
            <person name="Adam C."/>
            <person name="Daum C."/>
            <person name="Floudas D."/>
            <person name="Sun H."/>
            <person name="Yadav J.S."/>
            <person name="Pangilinan J."/>
            <person name="Larsson K.H."/>
            <person name="Matsuura K."/>
            <person name="Barry K."/>
            <person name="Labutti K."/>
            <person name="Kuo R."/>
            <person name="Ohm R.A."/>
            <person name="Bhattacharya S.S."/>
            <person name="Shirouzu T."/>
            <person name="Yoshinaga Y."/>
            <person name="Martin F.M."/>
            <person name="Grigoriev I.V."/>
            <person name="Hibbett D.S."/>
        </authorList>
    </citation>
    <scope>NUCLEOTIDE SEQUENCE [LARGE SCALE GENOMIC DNA]</scope>
    <source>
        <strain evidence="2 3">HHB12733</strain>
    </source>
</reference>
<name>A0A165K1H9_9BASI</name>
<dbReference type="EMBL" id="KV423916">
    <property type="protein sequence ID" value="KZT62544.1"/>
    <property type="molecule type" value="Genomic_DNA"/>
</dbReference>